<evidence type="ECO:0000256" key="5">
    <source>
        <dbReference type="ARBA" id="ARBA00022840"/>
    </source>
</evidence>
<comment type="caution">
    <text evidence="12">The sequence shown here is derived from an EMBL/GenBank/DDBJ whole genome shotgun (WGS) entry which is preliminary data.</text>
</comment>
<dbReference type="EMBL" id="DVFN01000090">
    <property type="protein sequence ID" value="HIQ69864.1"/>
    <property type="molecule type" value="Genomic_DNA"/>
</dbReference>
<dbReference type="InterPro" id="IPR033656">
    <property type="entry name" value="HisRS_anticodon"/>
</dbReference>
<dbReference type="InterPro" id="IPR045864">
    <property type="entry name" value="aa-tRNA-synth_II/BPL/LPL"/>
</dbReference>
<dbReference type="EC" id="6.1.1.21" evidence="9"/>
<dbReference type="GO" id="GO:0140096">
    <property type="term" value="F:catalytic activity, acting on a protein"/>
    <property type="evidence" value="ECO:0007669"/>
    <property type="project" value="UniProtKB-ARBA"/>
</dbReference>
<evidence type="ECO:0000256" key="4">
    <source>
        <dbReference type="ARBA" id="ARBA00022741"/>
    </source>
</evidence>
<dbReference type="InterPro" id="IPR041715">
    <property type="entry name" value="HisRS-like_core"/>
</dbReference>
<evidence type="ECO:0000313" key="12">
    <source>
        <dbReference type="EMBL" id="HIQ69864.1"/>
    </source>
</evidence>
<comment type="similarity">
    <text evidence="1 9">Belongs to the class-II aminoacyl-tRNA synthetase family.</text>
</comment>
<feature type="binding site" evidence="10">
    <location>
        <position position="128"/>
    </location>
    <ligand>
        <name>L-histidine</name>
        <dbReference type="ChEBI" id="CHEBI:57595"/>
    </ligand>
</feature>
<sequence length="451" mass="50094">MASMKPRTLSGFMELLPGPQLQMERIMETLRTTYALYGFTPLDTPAIEAAEVLLAKGGGETEKQIYRFTKGDSDLALRFDLTVPLAKYVALHYGELSFPFRRYQIGKVYRGERAQRGRFREFYQADIDIIGDGKLDIVNEAEIPSIIYRTFTALGLKRFQIRVNNRKVLNGFYAALGLTEQAGDIMRTADKLEKIGPDNVRKILTDDLSIPAEKVEDILRFMAISGSNDEVLAALDGYRGRDALLDQGLDELKTVVSYLADFGVPQENFAVDLTIARGLDYYTGTVYETTLLDHPEIGSVCSGGRYDNLAEYYIDKQLPGVGISIGLTRLFYVLGEQHMLNGEMNTAPADALILPMTADLSPAIRLATAFREQGIRTQLYLEQKKFKAKMSYADKLTIPYAVFLGEDEIAQGKCSVKDLRTGVQETLTPAEAAAKIQAGIEALNQGKVIVE</sequence>
<feature type="binding site" evidence="10">
    <location>
        <begin position="80"/>
        <end position="82"/>
    </location>
    <ligand>
        <name>L-histidine</name>
        <dbReference type="ChEBI" id="CHEBI:57595"/>
    </ligand>
</feature>
<dbReference type="Proteomes" id="UP000886874">
    <property type="component" value="Unassembled WGS sequence"/>
</dbReference>
<keyword evidence="5 9" id="KW-0067">ATP-binding</keyword>
<feature type="domain" description="Aminoacyl-transfer RNA synthetases class-II family profile" evidence="11">
    <location>
        <begin position="24"/>
        <end position="355"/>
    </location>
</feature>
<dbReference type="InterPro" id="IPR015807">
    <property type="entry name" value="His-tRNA-ligase"/>
</dbReference>
<feature type="binding site" evidence="10">
    <location>
        <position position="277"/>
    </location>
    <ligand>
        <name>L-histidine</name>
        <dbReference type="ChEBI" id="CHEBI:57595"/>
    </ligand>
</feature>
<dbReference type="GO" id="GO:0006427">
    <property type="term" value="P:histidyl-tRNA aminoacylation"/>
    <property type="evidence" value="ECO:0007669"/>
    <property type="project" value="UniProtKB-UniRule"/>
</dbReference>
<comment type="catalytic activity">
    <reaction evidence="8 9">
        <text>tRNA(His) + L-histidine + ATP = L-histidyl-tRNA(His) + AMP + diphosphate + H(+)</text>
        <dbReference type="Rhea" id="RHEA:17313"/>
        <dbReference type="Rhea" id="RHEA-COMP:9665"/>
        <dbReference type="Rhea" id="RHEA-COMP:9689"/>
        <dbReference type="ChEBI" id="CHEBI:15378"/>
        <dbReference type="ChEBI" id="CHEBI:30616"/>
        <dbReference type="ChEBI" id="CHEBI:33019"/>
        <dbReference type="ChEBI" id="CHEBI:57595"/>
        <dbReference type="ChEBI" id="CHEBI:78442"/>
        <dbReference type="ChEBI" id="CHEBI:78527"/>
        <dbReference type="ChEBI" id="CHEBI:456215"/>
        <dbReference type="EC" id="6.1.1.21"/>
    </reaction>
</comment>
<gene>
    <name evidence="9 12" type="primary">hisS</name>
    <name evidence="12" type="ORF">IAA67_06015</name>
</gene>
<evidence type="ECO:0000256" key="10">
    <source>
        <dbReference type="PIRSR" id="PIRSR001549-1"/>
    </source>
</evidence>
<keyword evidence="2 9" id="KW-0963">Cytoplasm</keyword>
<dbReference type="SUPFAM" id="SSF55681">
    <property type="entry name" value="Class II aaRS and biotin synthetases"/>
    <property type="match status" value="1"/>
</dbReference>
<keyword evidence="7 9" id="KW-0030">Aminoacyl-tRNA synthetase</keyword>
<reference evidence="12" key="1">
    <citation type="submission" date="2020-10" db="EMBL/GenBank/DDBJ databases">
        <authorList>
            <person name="Gilroy R."/>
        </authorList>
    </citation>
    <scope>NUCLEOTIDE SEQUENCE</scope>
    <source>
        <strain evidence="12">ChiSjej2B20-13462</strain>
    </source>
</reference>
<dbReference type="PROSITE" id="PS50862">
    <property type="entry name" value="AA_TRNA_LIGASE_II"/>
    <property type="match status" value="1"/>
</dbReference>
<dbReference type="GO" id="GO:0016740">
    <property type="term" value="F:transferase activity"/>
    <property type="evidence" value="ECO:0007669"/>
    <property type="project" value="UniProtKB-ARBA"/>
</dbReference>
<feature type="binding site" evidence="10">
    <location>
        <position position="124"/>
    </location>
    <ligand>
        <name>L-histidine</name>
        <dbReference type="ChEBI" id="CHEBI:57595"/>
    </ligand>
</feature>
<keyword evidence="6 9" id="KW-0648">Protein biosynthesis</keyword>
<protein>
    <recommendedName>
        <fullName evidence="9">Histidine--tRNA ligase</fullName>
        <ecNumber evidence="9">6.1.1.21</ecNumber>
    </recommendedName>
    <alternativeName>
        <fullName evidence="9">Histidyl-tRNA synthetase</fullName>
        <shortName evidence="9">HisRS</shortName>
    </alternativeName>
</protein>
<keyword evidence="4 9" id="KW-0547">Nucleotide-binding</keyword>
<feature type="binding site" evidence="10">
    <location>
        <begin position="281"/>
        <end position="282"/>
    </location>
    <ligand>
        <name>L-histidine</name>
        <dbReference type="ChEBI" id="CHEBI:57595"/>
    </ligand>
</feature>
<dbReference type="NCBIfam" id="TIGR00442">
    <property type="entry name" value="hisS"/>
    <property type="match status" value="1"/>
</dbReference>
<feature type="binding site" evidence="10">
    <location>
        <position position="110"/>
    </location>
    <ligand>
        <name>L-histidine</name>
        <dbReference type="ChEBI" id="CHEBI:57595"/>
    </ligand>
</feature>
<comment type="subcellular location">
    <subcellularLocation>
        <location evidence="9">Cytoplasm</location>
    </subcellularLocation>
</comment>
<evidence type="ECO:0000256" key="2">
    <source>
        <dbReference type="ARBA" id="ARBA00022490"/>
    </source>
</evidence>
<evidence type="ECO:0000259" key="11">
    <source>
        <dbReference type="PROSITE" id="PS50862"/>
    </source>
</evidence>
<evidence type="ECO:0000313" key="13">
    <source>
        <dbReference type="Proteomes" id="UP000886874"/>
    </source>
</evidence>
<dbReference type="PIRSF" id="PIRSF001549">
    <property type="entry name" value="His-tRNA_synth"/>
    <property type="match status" value="1"/>
</dbReference>
<dbReference type="InterPro" id="IPR004154">
    <property type="entry name" value="Anticodon-bd"/>
</dbReference>
<dbReference type="PANTHER" id="PTHR11476">
    <property type="entry name" value="HISTIDYL-TRNA SYNTHETASE"/>
    <property type="match status" value="1"/>
</dbReference>
<dbReference type="InterPro" id="IPR004516">
    <property type="entry name" value="HisRS/HisZ"/>
</dbReference>
<keyword evidence="3 9" id="KW-0436">Ligase</keyword>
<dbReference type="PANTHER" id="PTHR11476:SF7">
    <property type="entry name" value="HISTIDINE--TRNA LIGASE"/>
    <property type="match status" value="1"/>
</dbReference>
<dbReference type="Pfam" id="PF03129">
    <property type="entry name" value="HGTP_anticodon"/>
    <property type="match status" value="1"/>
</dbReference>
<dbReference type="GO" id="GO:0004821">
    <property type="term" value="F:histidine-tRNA ligase activity"/>
    <property type="evidence" value="ECO:0007669"/>
    <property type="project" value="UniProtKB-UniRule"/>
</dbReference>
<dbReference type="HAMAP" id="MF_00127">
    <property type="entry name" value="His_tRNA_synth"/>
    <property type="match status" value="1"/>
</dbReference>
<organism evidence="12 13">
    <name type="scientific">Candidatus Avoscillospira stercorigallinarum</name>
    <dbReference type="NCBI Taxonomy" id="2840708"/>
    <lineage>
        <taxon>Bacteria</taxon>
        <taxon>Bacillati</taxon>
        <taxon>Bacillota</taxon>
        <taxon>Clostridia</taxon>
        <taxon>Eubacteriales</taxon>
        <taxon>Oscillospiraceae</taxon>
        <taxon>Oscillospiraceae incertae sedis</taxon>
        <taxon>Candidatus Avoscillospira</taxon>
    </lineage>
</organism>
<dbReference type="CDD" id="cd00773">
    <property type="entry name" value="HisRS-like_core"/>
    <property type="match status" value="1"/>
</dbReference>
<evidence type="ECO:0000256" key="8">
    <source>
        <dbReference type="ARBA" id="ARBA00047639"/>
    </source>
</evidence>
<dbReference type="InterPro" id="IPR006195">
    <property type="entry name" value="aa-tRNA-synth_II"/>
</dbReference>
<dbReference type="InterPro" id="IPR036621">
    <property type="entry name" value="Anticodon-bd_dom_sf"/>
</dbReference>
<dbReference type="GO" id="GO:0005737">
    <property type="term" value="C:cytoplasm"/>
    <property type="evidence" value="ECO:0007669"/>
    <property type="project" value="UniProtKB-SubCell"/>
</dbReference>
<evidence type="ECO:0000256" key="3">
    <source>
        <dbReference type="ARBA" id="ARBA00022598"/>
    </source>
</evidence>
<dbReference type="AlphaFoldDB" id="A0A9D0Z6G5"/>
<evidence type="ECO:0000256" key="1">
    <source>
        <dbReference type="ARBA" id="ARBA00008226"/>
    </source>
</evidence>
<dbReference type="CDD" id="cd00859">
    <property type="entry name" value="HisRS_anticodon"/>
    <property type="match status" value="1"/>
</dbReference>
<name>A0A9D0Z6G5_9FIRM</name>
<dbReference type="Gene3D" id="3.30.930.10">
    <property type="entry name" value="Bira Bifunctional Protein, Domain 2"/>
    <property type="match status" value="1"/>
</dbReference>
<dbReference type="Gene3D" id="3.40.50.800">
    <property type="entry name" value="Anticodon-binding domain"/>
    <property type="match status" value="1"/>
</dbReference>
<evidence type="ECO:0000256" key="6">
    <source>
        <dbReference type="ARBA" id="ARBA00022917"/>
    </source>
</evidence>
<comment type="subunit">
    <text evidence="9">Homodimer.</text>
</comment>
<proteinExistence type="inferred from homology"/>
<dbReference type="GO" id="GO:0005524">
    <property type="term" value="F:ATP binding"/>
    <property type="evidence" value="ECO:0007669"/>
    <property type="project" value="UniProtKB-UniRule"/>
</dbReference>
<dbReference type="Pfam" id="PF13393">
    <property type="entry name" value="tRNA-synt_His"/>
    <property type="match status" value="1"/>
</dbReference>
<evidence type="ECO:0000256" key="9">
    <source>
        <dbReference type="HAMAP-Rule" id="MF_00127"/>
    </source>
</evidence>
<evidence type="ECO:0000256" key="7">
    <source>
        <dbReference type="ARBA" id="ARBA00023146"/>
    </source>
</evidence>
<accession>A0A9D0Z6G5</accession>
<reference evidence="12" key="2">
    <citation type="journal article" date="2021" name="PeerJ">
        <title>Extensive microbial diversity within the chicken gut microbiome revealed by metagenomics and culture.</title>
        <authorList>
            <person name="Gilroy R."/>
            <person name="Ravi A."/>
            <person name="Getino M."/>
            <person name="Pursley I."/>
            <person name="Horton D.L."/>
            <person name="Alikhan N.F."/>
            <person name="Baker D."/>
            <person name="Gharbi K."/>
            <person name="Hall N."/>
            <person name="Watson M."/>
            <person name="Adriaenssens E.M."/>
            <person name="Foster-Nyarko E."/>
            <person name="Jarju S."/>
            <person name="Secka A."/>
            <person name="Antonio M."/>
            <person name="Oren A."/>
            <person name="Chaudhuri R.R."/>
            <person name="La Ragione R."/>
            <person name="Hildebrand F."/>
            <person name="Pallen M.J."/>
        </authorList>
    </citation>
    <scope>NUCLEOTIDE SEQUENCE</scope>
    <source>
        <strain evidence="12">ChiSjej2B20-13462</strain>
    </source>
</reference>
<dbReference type="SUPFAM" id="SSF52954">
    <property type="entry name" value="Class II aaRS ABD-related"/>
    <property type="match status" value="1"/>
</dbReference>